<feature type="binding site" evidence="1">
    <location>
        <position position="857"/>
    </location>
    <ligand>
        <name>Zn(2+)</name>
        <dbReference type="ChEBI" id="CHEBI:29105"/>
    </ligand>
</feature>
<name>A0A432CKN1_9FLAO</name>
<comment type="caution">
    <text evidence="3">The sequence shown here is derived from an EMBL/GenBank/DDBJ whole genome shotgun (WGS) entry which is preliminary data.</text>
</comment>
<reference evidence="3 4" key="1">
    <citation type="submission" date="2018-12" db="EMBL/GenBank/DDBJ databases">
        <title>Flavobacterium sp. nov., isolated from glacier ice.</title>
        <authorList>
            <person name="Liu Q."/>
            <person name="Xin Y.-H."/>
        </authorList>
    </citation>
    <scope>NUCLEOTIDE SEQUENCE [LARGE SCALE GENOMIC DNA]</scope>
    <source>
        <strain evidence="3 4">RB1N8</strain>
    </source>
</reference>
<dbReference type="GO" id="GO:0005975">
    <property type="term" value="P:carbohydrate metabolic process"/>
    <property type="evidence" value="ECO:0007669"/>
    <property type="project" value="InterPro"/>
</dbReference>
<keyword evidence="4" id="KW-1185">Reference proteome</keyword>
<evidence type="ECO:0000313" key="4">
    <source>
        <dbReference type="Proteomes" id="UP000280825"/>
    </source>
</evidence>
<dbReference type="SMART" id="SM01260">
    <property type="entry name" value="LANC_like"/>
    <property type="match status" value="1"/>
</dbReference>
<gene>
    <name evidence="3" type="primary">lanM</name>
    <name evidence="3" type="ORF">EKL98_11255</name>
</gene>
<dbReference type="Proteomes" id="UP000280825">
    <property type="component" value="Unassembled WGS sequence"/>
</dbReference>
<feature type="binding site" evidence="1">
    <location>
        <position position="903"/>
    </location>
    <ligand>
        <name>Zn(2+)</name>
        <dbReference type="ChEBI" id="CHEBI:29105"/>
    </ligand>
</feature>
<feature type="binding site" evidence="1">
    <location>
        <position position="902"/>
    </location>
    <ligand>
        <name>Zn(2+)</name>
        <dbReference type="ChEBI" id="CHEBI:29105"/>
    </ligand>
</feature>
<accession>A0A432CKN1</accession>
<organism evidence="3 4">
    <name type="scientific">Flavobacterium bomense</name>
    <dbReference type="NCBI Taxonomy" id="2497483"/>
    <lineage>
        <taxon>Bacteria</taxon>
        <taxon>Pseudomonadati</taxon>
        <taxon>Bacteroidota</taxon>
        <taxon>Flavobacteriia</taxon>
        <taxon>Flavobacteriales</taxon>
        <taxon>Flavobacteriaceae</taxon>
        <taxon>Flavobacterium</taxon>
    </lineage>
</organism>
<dbReference type="AlphaFoldDB" id="A0A432CKN1"/>
<proteinExistence type="predicted"/>
<keyword evidence="1" id="KW-0862">Zinc</keyword>
<dbReference type="InterPro" id="IPR012341">
    <property type="entry name" value="6hp_glycosidase-like_sf"/>
</dbReference>
<dbReference type="InterPro" id="IPR025410">
    <property type="entry name" value="Lant_dehyd"/>
</dbReference>
<dbReference type="Pfam" id="PF05147">
    <property type="entry name" value="LANC_like"/>
    <property type="match status" value="1"/>
</dbReference>
<dbReference type="PRINTS" id="PR01950">
    <property type="entry name" value="LANCSUPER"/>
</dbReference>
<dbReference type="GO" id="GO:0046872">
    <property type="term" value="F:metal ion binding"/>
    <property type="evidence" value="ECO:0007669"/>
    <property type="project" value="UniProtKB-KW"/>
</dbReference>
<feature type="domain" description="Lantibiotic biosynthesis protein dehydration" evidence="2">
    <location>
        <begin position="114"/>
        <end position="483"/>
    </location>
</feature>
<dbReference type="RefSeq" id="WP_126562469.1">
    <property type="nucleotide sequence ID" value="NZ_RYDJ01000013.1"/>
</dbReference>
<dbReference type="GO" id="GO:0031179">
    <property type="term" value="P:peptide modification"/>
    <property type="evidence" value="ECO:0007669"/>
    <property type="project" value="InterPro"/>
</dbReference>
<dbReference type="Gene3D" id="1.50.10.10">
    <property type="match status" value="1"/>
</dbReference>
<dbReference type="PIRSF" id="PIRSF037228">
    <property type="entry name" value="Lant_mod_RumM"/>
    <property type="match status" value="1"/>
</dbReference>
<dbReference type="InterPro" id="IPR007822">
    <property type="entry name" value="LANC-like"/>
</dbReference>
<protein>
    <submittedName>
        <fullName evidence="3">Type 2 lantipeptide synthetase LanM</fullName>
    </submittedName>
</protein>
<evidence type="ECO:0000313" key="3">
    <source>
        <dbReference type="EMBL" id="RTZ03564.1"/>
    </source>
</evidence>
<evidence type="ECO:0000259" key="2">
    <source>
        <dbReference type="Pfam" id="PF13575"/>
    </source>
</evidence>
<keyword evidence="1" id="KW-0479">Metal-binding</keyword>
<sequence length="994" mass="116064">MFKFNLNKNVDTSFVEANYFYAIYQINEYIEIELSKKILKLEFCIESKIDFKTSIFNQTILFLKDNFLSFVLVHEYEIAKKGGILVGSTEEDVFKNFILLTTNKEWLEYFFEKYPIIQKRIEKFINQAIDYFDYFFNKIIADYSSFNLHFGIKGKIKDVKLFLGDLHSGNKYVFRIDFLASTSLFFKPRNFLNELFFEKVVDFYNQLDTVDFILPKSLSTDDYCWVSQLEYKNNFLTNLEIDEFYFNQGKLLFIFHLLGTVDIIPDNLIISNNRPGYFDLECLIARPKYLVKESVAYMYEESVMKIGMLPDWMMNNNFERDILSSTFFELNSQTIKSKSWKKNKSNFEYVDSFELFSEEEDKHLPKINNKHVELNENLLNNVLNGFTSFYNLTIKNKKSLKEFFSENSNFSNHKFRVILHPTSIYSLLYREINIPEYLQNTTDIDSTIEYLVGMTKSDNYLIDKIKLLQSIKNQLFELDIPYYWFDTKGFLYDGKNEIISNDWKFNPTEFIVDRVENLTISNLKFQLEIIKKSCTFALEMKGLHIEKDDFLNSKHNIVLNVNDKKNKIDAIKLKLLKSAIKIGDTLNNTLFEIDNKINWISKVRDPADGRYGISLLNYDLYDGQSGVGLFYLYLYKYTKKTIYKQNALKIFNQIEGATISMIKSGYYDNVSNDYLNNFPISPYSHPMSFVYLSTHVKEVLGEKYIDWSTIDIIFDQIKLILPQVKNCDYLLGLSGLVDFLLNMKKEITIKGLINKIDEIIGISLIIISKEAHLNSDYASWVFNDSGTEKINKLGGFSHGTAGISYVLFKSLTFIEDENINNIANRALNFDRSFYDDKINGWLDRRDLGENFDSSAWCHGSGGIGLGRLLTKQFNNDNTLDKEINIAKNNLIKNGFLGNQCICHGDFGNLEILKGLSIKEENNNYIWNYLDKLCDDFSENKKFNCGDGGQMELLGLFMGYSGFGYQMLRFYDWENTPSLLCLETPNALNYELHEK</sequence>
<dbReference type="Pfam" id="PF13575">
    <property type="entry name" value="DUF4135"/>
    <property type="match status" value="1"/>
</dbReference>
<dbReference type="SUPFAM" id="SSF158745">
    <property type="entry name" value="LanC-like"/>
    <property type="match status" value="1"/>
</dbReference>
<evidence type="ECO:0000256" key="1">
    <source>
        <dbReference type="PIRSR" id="PIRSR607822-1"/>
    </source>
</evidence>
<dbReference type="NCBIfam" id="TIGR03897">
    <property type="entry name" value="lanti_2_LanM"/>
    <property type="match status" value="1"/>
</dbReference>
<dbReference type="InterPro" id="IPR017146">
    <property type="entry name" value="Lanti_2_LanM"/>
</dbReference>
<dbReference type="EMBL" id="RYDJ01000013">
    <property type="protein sequence ID" value="RTZ03564.1"/>
    <property type="molecule type" value="Genomic_DNA"/>
</dbReference>